<accession>A0A1Z9Z3L5</accession>
<organism evidence="6 7">
    <name type="scientific">Acinetobacter populi</name>
    <dbReference type="NCBI Taxonomy" id="1582270"/>
    <lineage>
        <taxon>Bacteria</taxon>
        <taxon>Pseudomonadati</taxon>
        <taxon>Pseudomonadota</taxon>
        <taxon>Gammaproteobacteria</taxon>
        <taxon>Moraxellales</taxon>
        <taxon>Moraxellaceae</taxon>
        <taxon>Acinetobacter</taxon>
    </lineage>
</organism>
<keyword evidence="7" id="KW-1185">Reference proteome</keyword>
<feature type="transmembrane region" description="Helical" evidence="5">
    <location>
        <begin position="47"/>
        <end position="66"/>
    </location>
</feature>
<evidence type="ECO:0000256" key="3">
    <source>
        <dbReference type="ARBA" id="ARBA00022989"/>
    </source>
</evidence>
<dbReference type="GO" id="GO:0012505">
    <property type="term" value="C:endomembrane system"/>
    <property type="evidence" value="ECO:0007669"/>
    <property type="project" value="UniProtKB-SubCell"/>
</dbReference>
<dbReference type="Proteomes" id="UP000196536">
    <property type="component" value="Unassembled WGS sequence"/>
</dbReference>
<reference evidence="6 7" key="1">
    <citation type="submission" date="2017-05" db="EMBL/GenBank/DDBJ databases">
        <title>Acinetobacter populi ANC 5415 (= PBJ7), whole genome shotgun sequencing project.</title>
        <authorList>
            <person name="Nemec A."/>
            <person name="Radolfova-Krizova L."/>
        </authorList>
    </citation>
    <scope>NUCLEOTIDE SEQUENCE [LARGE SCALE GENOMIC DNA]</scope>
    <source>
        <strain evidence="6 7">PBJ7</strain>
    </source>
</reference>
<comment type="subcellular location">
    <subcellularLocation>
        <location evidence="1">Endomembrane system</location>
        <topology evidence="1">Multi-pass membrane protein</topology>
    </subcellularLocation>
</comment>
<comment type="caution">
    <text evidence="6">The sequence shown here is derived from an EMBL/GenBank/DDBJ whole genome shotgun (WGS) entry which is preliminary data.</text>
</comment>
<dbReference type="InterPro" id="IPR008217">
    <property type="entry name" value="Ccc1_fam"/>
</dbReference>
<dbReference type="PANTHER" id="PTHR31851">
    <property type="entry name" value="FE(2+)/MN(2+) TRANSPORTER PCL1"/>
    <property type="match status" value="1"/>
</dbReference>
<feature type="transmembrane region" description="Helical" evidence="5">
    <location>
        <begin position="20"/>
        <end position="41"/>
    </location>
</feature>
<proteinExistence type="predicted"/>
<evidence type="ECO:0008006" key="8">
    <source>
        <dbReference type="Google" id="ProtNLM"/>
    </source>
</evidence>
<gene>
    <name evidence="6" type="ORF">CAP51_05395</name>
</gene>
<name>A0A1Z9Z3L5_9GAMM</name>
<dbReference type="EMBL" id="NEXX01000001">
    <property type="protein sequence ID" value="OUY09036.1"/>
    <property type="molecule type" value="Genomic_DNA"/>
</dbReference>
<sequence>MSQSHHQEKHYIERLGWLRASVLGANDGIISVTSLVTGMAATGVTTQVLLITCLAGWISGAISMAAGEYVSVKSQEDIEESDLAMERHELHKNPEMELKELTNIYIHRGLDAALAHEVAVKLTEHNALEAHARDEIGINAQTAAKPVQAAFSSAISFSLGALLPTLSILLIPHQWLSLGIIVVGVIALATLGAISSYLAGTSLMKGALRISLWGMLAMIVTSWIGSLFNVTI</sequence>
<keyword evidence="2 5" id="KW-0812">Transmembrane</keyword>
<evidence type="ECO:0000313" key="6">
    <source>
        <dbReference type="EMBL" id="OUY09036.1"/>
    </source>
</evidence>
<feature type="transmembrane region" description="Helical" evidence="5">
    <location>
        <begin position="177"/>
        <end position="198"/>
    </location>
</feature>
<dbReference type="Pfam" id="PF01988">
    <property type="entry name" value="VIT1"/>
    <property type="match status" value="1"/>
</dbReference>
<evidence type="ECO:0000256" key="5">
    <source>
        <dbReference type="SAM" id="Phobius"/>
    </source>
</evidence>
<protein>
    <recommendedName>
        <fullName evidence="8">Nodulin 21</fullName>
    </recommendedName>
</protein>
<keyword evidence="3 5" id="KW-1133">Transmembrane helix</keyword>
<evidence type="ECO:0000256" key="4">
    <source>
        <dbReference type="ARBA" id="ARBA00023136"/>
    </source>
</evidence>
<evidence type="ECO:0000313" key="7">
    <source>
        <dbReference type="Proteomes" id="UP000196536"/>
    </source>
</evidence>
<dbReference type="GO" id="GO:0005384">
    <property type="term" value="F:manganese ion transmembrane transporter activity"/>
    <property type="evidence" value="ECO:0007669"/>
    <property type="project" value="InterPro"/>
</dbReference>
<dbReference type="RefSeq" id="WP_087619693.1">
    <property type="nucleotide sequence ID" value="NZ_NEXX01000001.1"/>
</dbReference>
<evidence type="ECO:0000256" key="1">
    <source>
        <dbReference type="ARBA" id="ARBA00004127"/>
    </source>
</evidence>
<keyword evidence="4 5" id="KW-0472">Membrane</keyword>
<dbReference type="AlphaFoldDB" id="A0A1Z9Z3L5"/>
<dbReference type="GO" id="GO:0030026">
    <property type="term" value="P:intracellular manganese ion homeostasis"/>
    <property type="evidence" value="ECO:0007669"/>
    <property type="project" value="InterPro"/>
</dbReference>
<dbReference type="CDD" id="cd02432">
    <property type="entry name" value="Nodulin-21_like_1"/>
    <property type="match status" value="1"/>
</dbReference>
<feature type="transmembrane region" description="Helical" evidence="5">
    <location>
        <begin position="210"/>
        <end position="230"/>
    </location>
</feature>
<feature type="transmembrane region" description="Helical" evidence="5">
    <location>
        <begin position="149"/>
        <end position="171"/>
    </location>
</feature>
<dbReference type="OrthoDB" id="9789677at2"/>
<evidence type="ECO:0000256" key="2">
    <source>
        <dbReference type="ARBA" id="ARBA00022692"/>
    </source>
</evidence>